<dbReference type="AlphaFoldDB" id="X1FVY1"/>
<name>X1FVY1_9ZZZZ</name>
<sequence>MKGTCSICGATIRSHASAKNSARANFLKAVRKHMWKNHRTTMISRIKAGKKASNNNPTVQDFISALQDSPGRAFSIYKKLRARDFHIAKQVMDALEPVLPTEIRISWKAIEAIHDELAK</sequence>
<reference evidence="1" key="1">
    <citation type="journal article" date="2014" name="Front. Microbiol.">
        <title>High frequency of phylogenetically diverse reductive dehalogenase-homologous genes in deep subseafloor sedimentary metagenomes.</title>
        <authorList>
            <person name="Kawai M."/>
            <person name="Futagami T."/>
            <person name="Toyoda A."/>
            <person name="Takaki Y."/>
            <person name="Nishi S."/>
            <person name="Hori S."/>
            <person name="Arai W."/>
            <person name="Tsubouchi T."/>
            <person name="Morono Y."/>
            <person name="Uchiyama I."/>
            <person name="Ito T."/>
            <person name="Fujiyama A."/>
            <person name="Inagaki F."/>
            <person name="Takami H."/>
        </authorList>
    </citation>
    <scope>NUCLEOTIDE SEQUENCE</scope>
    <source>
        <strain evidence="1">Expedition CK06-06</strain>
    </source>
</reference>
<proteinExistence type="predicted"/>
<evidence type="ECO:0000313" key="1">
    <source>
        <dbReference type="EMBL" id="GAH36710.1"/>
    </source>
</evidence>
<protein>
    <submittedName>
        <fullName evidence="1">Uncharacterized protein</fullName>
    </submittedName>
</protein>
<accession>X1FVY1</accession>
<dbReference type="EMBL" id="BARU01012072">
    <property type="protein sequence ID" value="GAH36710.1"/>
    <property type="molecule type" value="Genomic_DNA"/>
</dbReference>
<gene>
    <name evidence="1" type="ORF">S03H2_22420</name>
</gene>
<comment type="caution">
    <text evidence="1">The sequence shown here is derived from an EMBL/GenBank/DDBJ whole genome shotgun (WGS) entry which is preliminary data.</text>
</comment>
<organism evidence="1">
    <name type="scientific">marine sediment metagenome</name>
    <dbReference type="NCBI Taxonomy" id="412755"/>
    <lineage>
        <taxon>unclassified sequences</taxon>
        <taxon>metagenomes</taxon>
        <taxon>ecological metagenomes</taxon>
    </lineage>
</organism>